<dbReference type="PANTHER" id="PTHR21499">
    <property type="entry name" value="ASPARTATE KINASE"/>
    <property type="match status" value="1"/>
</dbReference>
<evidence type="ECO:0000313" key="11">
    <source>
        <dbReference type="Proteomes" id="UP000619545"/>
    </source>
</evidence>
<dbReference type="UniPathway" id="UPA00051">
    <property type="reaction ID" value="UER00462"/>
</dbReference>
<dbReference type="PROSITE" id="PS00324">
    <property type="entry name" value="ASPARTOKINASE"/>
    <property type="match status" value="1"/>
</dbReference>
<dbReference type="InterPro" id="IPR002912">
    <property type="entry name" value="ACT_dom"/>
</dbReference>
<evidence type="ECO:0000256" key="2">
    <source>
        <dbReference type="ARBA" id="ARBA00022679"/>
    </source>
</evidence>
<dbReference type="GO" id="GO:0005524">
    <property type="term" value="F:ATP binding"/>
    <property type="evidence" value="ECO:0007669"/>
    <property type="project" value="UniProtKB-KW"/>
</dbReference>
<dbReference type="AlphaFoldDB" id="A0A832TJ70"/>
<dbReference type="Pfam" id="PF00696">
    <property type="entry name" value="AA_kinase"/>
    <property type="match status" value="1"/>
</dbReference>
<evidence type="ECO:0000256" key="5">
    <source>
        <dbReference type="ARBA" id="ARBA00022840"/>
    </source>
</evidence>
<evidence type="ECO:0000256" key="6">
    <source>
        <dbReference type="ARBA" id="ARBA00047872"/>
    </source>
</evidence>
<gene>
    <name evidence="10" type="ORF">HA336_07245</name>
</gene>
<dbReference type="NCBIfam" id="TIGR00657">
    <property type="entry name" value="asp_kinases"/>
    <property type="match status" value="1"/>
</dbReference>
<dbReference type="InterPro" id="IPR036393">
    <property type="entry name" value="AceGlu_kinase-like_sf"/>
</dbReference>
<keyword evidence="4 7" id="KW-0418">Kinase</keyword>
<dbReference type="GO" id="GO:0009090">
    <property type="term" value="P:homoserine biosynthetic process"/>
    <property type="evidence" value="ECO:0007669"/>
    <property type="project" value="TreeGrafter"/>
</dbReference>
<dbReference type="GO" id="GO:0005829">
    <property type="term" value="C:cytosol"/>
    <property type="evidence" value="ECO:0007669"/>
    <property type="project" value="TreeGrafter"/>
</dbReference>
<organism evidence="10 11">
    <name type="scientific">Methanopyrus kandleri</name>
    <dbReference type="NCBI Taxonomy" id="2320"/>
    <lineage>
        <taxon>Archaea</taxon>
        <taxon>Methanobacteriati</taxon>
        <taxon>Methanobacteriota</taxon>
        <taxon>Methanomada group</taxon>
        <taxon>Methanopyri</taxon>
        <taxon>Methanopyrales</taxon>
        <taxon>Methanopyraceae</taxon>
        <taxon>Methanopyrus</taxon>
    </lineage>
</organism>
<dbReference type="InterPro" id="IPR054352">
    <property type="entry name" value="ACT_Aspartokinase"/>
</dbReference>
<dbReference type="SUPFAM" id="SSF55021">
    <property type="entry name" value="ACT-like"/>
    <property type="match status" value="1"/>
</dbReference>
<proteinExistence type="inferred from homology"/>
<dbReference type="InterPro" id="IPR005260">
    <property type="entry name" value="Asp_kin_monofn"/>
</dbReference>
<evidence type="ECO:0000256" key="8">
    <source>
        <dbReference type="RuleBase" id="RU004249"/>
    </source>
</evidence>
<dbReference type="InterPro" id="IPR001048">
    <property type="entry name" value="Asp/Glu/Uridylate_kinase"/>
</dbReference>
<sequence>MEVHKFGGTSVASEEGLRTLEASAASGHVIVVSALAGVTDALEDFVRRAAEGSADPTPILERHREFITEHLEQRHEEVESFLKDMETLLHGVATVLEQLGRPEERLRDLVLSLGERASARIVAAYLKERGIKAMAYDAWDVGLVTTDDPGNADIVGWDGTRSRLLRDLRSGRVPVVTGFIGRSDRGHVTTLGRGGSDYTATVLAGVLGSRSVIWTDVDGIMTTDPELADAEVVERLSYEEAMMAGASGAGVIHPKAVEAAKNLGVTVLIGNSFTGEIGTVISDSTEPGPKVVASRDDVALIRVSGAKMVDEPGVVGRVTSALGNAGVNLLAVFTTVSEPYINLLVEETALRSAEEALNGLDYDWEVDKDVGLVTVVGEGMSARDVSTFLAACEGFDLLGSAHGVVAVSVVVPESEVREVTRRLAERLLA</sequence>
<dbReference type="UniPathway" id="UPA00050">
    <property type="reaction ID" value="UER00461"/>
</dbReference>
<dbReference type="EMBL" id="DUJS01000005">
    <property type="protein sequence ID" value="HII71008.1"/>
    <property type="molecule type" value="Genomic_DNA"/>
</dbReference>
<accession>A0A832TJ70</accession>
<dbReference type="PROSITE" id="PS51671">
    <property type="entry name" value="ACT"/>
    <property type="match status" value="1"/>
</dbReference>
<comment type="pathway">
    <text evidence="8">Amino-acid biosynthesis; L-lysine biosynthesis via DAP pathway; (S)-tetrahydrodipicolinate from L-aspartate: step 1/4.</text>
</comment>
<comment type="catalytic activity">
    <reaction evidence="6 7">
        <text>L-aspartate + ATP = 4-phospho-L-aspartate + ADP</text>
        <dbReference type="Rhea" id="RHEA:23776"/>
        <dbReference type="ChEBI" id="CHEBI:29991"/>
        <dbReference type="ChEBI" id="CHEBI:30616"/>
        <dbReference type="ChEBI" id="CHEBI:57535"/>
        <dbReference type="ChEBI" id="CHEBI:456216"/>
        <dbReference type="EC" id="2.7.2.4"/>
    </reaction>
</comment>
<comment type="caution">
    <text evidence="10">The sequence shown here is derived from an EMBL/GenBank/DDBJ whole genome shotgun (WGS) entry which is preliminary data.</text>
</comment>
<evidence type="ECO:0000256" key="3">
    <source>
        <dbReference type="ARBA" id="ARBA00022741"/>
    </source>
</evidence>
<keyword evidence="2 7" id="KW-0808">Transferase</keyword>
<dbReference type="EC" id="2.7.2.4" evidence="7"/>
<dbReference type="InterPro" id="IPR018042">
    <property type="entry name" value="Aspartate_kinase_CS"/>
</dbReference>
<feature type="domain" description="ACT" evidence="9">
    <location>
        <begin position="303"/>
        <end position="375"/>
    </location>
</feature>
<dbReference type="OMA" id="MPLMTYK"/>
<evidence type="ECO:0000313" key="10">
    <source>
        <dbReference type="EMBL" id="HII71008.1"/>
    </source>
</evidence>
<dbReference type="Gene3D" id="3.30.2130.10">
    <property type="entry name" value="VC0802-like"/>
    <property type="match status" value="1"/>
</dbReference>
<reference evidence="10" key="1">
    <citation type="journal article" date="2020" name="bioRxiv">
        <title>A rank-normalized archaeal taxonomy based on genome phylogeny resolves widespread incomplete and uneven classifications.</title>
        <authorList>
            <person name="Rinke C."/>
            <person name="Chuvochina M."/>
            <person name="Mussig A.J."/>
            <person name="Chaumeil P.-A."/>
            <person name="Waite D.W."/>
            <person name="Whitman W.B."/>
            <person name="Parks D.H."/>
            <person name="Hugenholtz P."/>
        </authorList>
    </citation>
    <scope>NUCLEOTIDE SEQUENCE</scope>
    <source>
        <strain evidence="10">UBA8853</strain>
    </source>
</reference>
<dbReference type="RefSeq" id="WP_011019903.1">
    <property type="nucleotide sequence ID" value="NZ_DUJS01000005.1"/>
</dbReference>
<dbReference type="SUPFAM" id="SSF53633">
    <property type="entry name" value="Carbamate kinase-like"/>
    <property type="match status" value="1"/>
</dbReference>
<comment type="pathway">
    <text evidence="8">Amino-acid biosynthesis; L-threonine biosynthesis; L-threonine from L-aspartate: step 1/5.</text>
</comment>
<dbReference type="GO" id="GO:0009089">
    <property type="term" value="P:lysine biosynthetic process via diaminopimelate"/>
    <property type="evidence" value="ECO:0007669"/>
    <property type="project" value="UniProtKB-UniPathway"/>
</dbReference>
<dbReference type="PANTHER" id="PTHR21499:SF59">
    <property type="entry name" value="ASPARTOKINASE"/>
    <property type="match status" value="1"/>
</dbReference>
<dbReference type="InterPro" id="IPR045865">
    <property type="entry name" value="ACT-like_dom_sf"/>
</dbReference>
<dbReference type="Pfam" id="PF22468">
    <property type="entry name" value="ACT_9"/>
    <property type="match status" value="1"/>
</dbReference>
<name>A0A832TJ70_9EURY</name>
<evidence type="ECO:0000259" key="9">
    <source>
        <dbReference type="PROSITE" id="PS51671"/>
    </source>
</evidence>
<protein>
    <recommendedName>
        <fullName evidence="7">Aspartokinase</fullName>
        <ecNumber evidence="7">2.7.2.4</ecNumber>
    </recommendedName>
</protein>
<keyword evidence="3" id="KW-0547">Nucleotide-binding</keyword>
<keyword evidence="5" id="KW-0067">ATP-binding</keyword>
<comment type="pathway">
    <text evidence="8">Amino-acid biosynthesis; L-methionine biosynthesis via de novo pathway; L-homoserine from L-aspartate: step 1/3.</text>
</comment>
<comment type="similarity">
    <text evidence="1 7">Belongs to the aspartokinase family.</text>
</comment>
<evidence type="ECO:0000256" key="1">
    <source>
        <dbReference type="ARBA" id="ARBA00010122"/>
    </source>
</evidence>
<dbReference type="UniPathway" id="UPA00034">
    <property type="reaction ID" value="UER00015"/>
</dbReference>
<dbReference type="Gene3D" id="3.40.1160.10">
    <property type="entry name" value="Acetylglutamate kinase-like"/>
    <property type="match status" value="1"/>
</dbReference>
<dbReference type="Proteomes" id="UP000619545">
    <property type="component" value="Unassembled WGS sequence"/>
</dbReference>
<dbReference type="PIRSF" id="PIRSF000726">
    <property type="entry name" value="Asp_kin"/>
    <property type="match status" value="1"/>
</dbReference>
<dbReference type="GO" id="GO:0009088">
    <property type="term" value="P:threonine biosynthetic process"/>
    <property type="evidence" value="ECO:0007669"/>
    <property type="project" value="UniProtKB-UniPathway"/>
</dbReference>
<keyword evidence="8" id="KW-0028">Amino-acid biosynthesis</keyword>
<dbReference type="InterPro" id="IPR001341">
    <property type="entry name" value="Asp_kinase"/>
</dbReference>
<evidence type="ECO:0000256" key="4">
    <source>
        <dbReference type="ARBA" id="ARBA00022777"/>
    </source>
</evidence>
<dbReference type="GO" id="GO:0004072">
    <property type="term" value="F:aspartate kinase activity"/>
    <property type="evidence" value="ECO:0007669"/>
    <property type="project" value="UniProtKB-EC"/>
</dbReference>
<evidence type="ECO:0000256" key="7">
    <source>
        <dbReference type="RuleBase" id="RU003448"/>
    </source>
</evidence>
<dbReference type="GeneID" id="1478130"/>